<organism evidence="9 10">
    <name type="scientific">Actinomadura barringtoniae</name>
    <dbReference type="NCBI Taxonomy" id="1427535"/>
    <lineage>
        <taxon>Bacteria</taxon>
        <taxon>Bacillati</taxon>
        <taxon>Actinomycetota</taxon>
        <taxon>Actinomycetes</taxon>
        <taxon>Streptosporangiales</taxon>
        <taxon>Thermomonosporaceae</taxon>
        <taxon>Actinomadura</taxon>
    </lineage>
</organism>
<dbReference type="GO" id="GO:0016491">
    <property type="term" value="F:oxidoreductase activity"/>
    <property type="evidence" value="ECO:0007669"/>
    <property type="project" value="UniProtKB-KW"/>
</dbReference>
<dbReference type="PANTHER" id="PTHR13887">
    <property type="entry name" value="GLUTATHIONE S-TRANSFERASE KAPPA"/>
    <property type="match status" value="1"/>
</dbReference>
<protein>
    <submittedName>
        <fullName evidence="9">Thioredoxin domain-containing protein</fullName>
    </submittedName>
</protein>
<dbReference type="EMBL" id="JAGEOJ010000008">
    <property type="protein sequence ID" value="MBO2449773.1"/>
    <property type="molecule type" value="Genomic_DNA"/>
</dbReference>
<dbReference type="Proteomes" id="UP000669179">
    <property type="component" value="Unassembled WGS sequence"/>
</dbReference>
<sequence length="260" mass="28509">MSKAARERSARERLAEERRRQAARDKQRKLLAIVIGAVVAVAAVVVVTVIVMDRQGKSNQKASAYTGPQAPTSRQADGSIVMAKAGVTAPTLEVFEDFQCPVCKQFEDSTGKTVKQLASEGKVKVVYRPFHLFGQQPDPVKRNSFASANAALCVPADKWLSYHDTLYKYQPEEGTKGFANKELVNWGKDIGITDPGFDKCVNDQQKKDQVNSMTSYALDTKKVTGTPTLFLNDQKLDTKDYDSGDAITKAIEAAGKKTTK</sequence>
<evidence type="ECO:0000256" key="3">
    <source>
        <dbReference type="ARBA" id="ARBA00023002"/>
    </source>
</evidence>
<proteinExistence type="inferred from homology"/>
<feature type="region of interest" description="Disordered" evidence="6">
    <location>
        <begin position="58"/>
        <end position="77"/>
    </location>
</feature>
<evidence type="ECO:0000313" key="9">
    <source>
        <dbReference type="EMBL" id="MBO2449773.1"/>
    </source>
</evidence>
<keyword evidence="7" id="KW-0812">Transmembrane</keyword>
<evidence type="ECO:0000313" key="10">
    <source>
        <dbReference type="Proteomes" id="UP000669179"/>
    </source>
</evidence>
<dbReference type="AlphaFoldDB" id="A0A939PCB2"/>
<evidence type="ECO:0000256" key="5">
    <source>
        <dbReference type="ARBA" id="ARBA00023284"/>
    </source>
</evidence>
<reference evidence="9" key="1">
    <citation type="submission" date="2021-03" db="EMBL/GenBank/DDBJ databases">
        <authorList>
            <person name="Kanchanasin P."/>
            <person name="Saeng-In P."/>
            <person name="Phongsopitanun W."/>
            <person name="Yuki M."/>
            <person name="Kudo T."/>
            <person name="Ohkuma M."/>
            <person name="Tanasupawat S."/>
        </authorList>
    </citation>
    <scope>NUCLEOTIDE SEQUENCE</scope>
    <source>
        <strain evidence="9">GKU 128</strain>
    </source>
</reference>
<keyword evidence="4" id="KW-1015">Disulfide bond</keyword>
<comment type="caution">
    <text evidence="9">The sequence shown here is derived from an EMBL/GenBank/DDBJ whole genome shotgun (WGS) entry which is preliminary data.</text>
</comment>
<gene>
    <name evidence="9" type="ORF">J4573_21915</name>
</gene>
<keyword evidence="7" id="KW-0472">Membrane</keyword>
<evidence type="ECO:0000256" key="6">
    <source>
        <dbReference type="SAM" id="MobiDB-lite"/>
    </source>
</evidence>
<dbReference type="RefSeq" id="WP_208257638.1">
    <property type="nucleotide sequence ID" value="NZ_JAGEOJ010000008.1"/>
</dbReference>
<feature type="region of interest" description="Disordered" evidence="6">
    <location>
        <begin position="1"/>
        <end position="21"/>
    </location>
</feature>
<dbReference type="InterPro" id="IPR036249">
    <property type="entry name" value="Thioredoxin-like_sf"/>
</dbReference>
<evidence type="ECO:0000256" key="4">
    <source>
        <dbReference type="ARBA" id="ARBA00023157"/>
    </source>
</evidence>
<keyword evidence="10" id="KW-1185">Reference proteome</keyword>
<dbReference type="SUPFAM" id="SSF52833">
    <property type="entry name" value="Thioredoxin-like"/>
    <property type="match status" value="1"/>
</dbReference>
<keyword evidence="3" id="KW-0560">Oxidoreductase</keyword>
<keyword evidence="2" id="KW-0732">Signal</keyword>
<dbReference type="Gene3D" id="3.40.30.10">
    <property type="entry name" value="Glutaredoxin"/>
    <property type="match status" value="1"/>
</dbReference>
<dbReference type="Pfam" id="PF13462">
    <property type="entry name" value="Thioredoxin_4"/>
    <property type="match status" value="1"/>
</dbReference>
<evidence type="ECO:0000256" key="1">
    <source>
        <dbReference type="ARBA" id="ARBA00005791"/>
    </source>
</evidence>
<comment type="similarity">
    <text evidence="1">Belongs to the thioredoxin family. DsbA subfamily.</text>
</comment>
<feature type="transmembrane region" description="Helical" evidence="7">
    <location>
        <begin position="30"/>
        <end position="52"/>
    </location>
</feature>
<dbReference type="PANTHER" id="PTHR13887:SF14">
    <property type="entry name" value="DISULFIDE BOND FORMATION PROTEIN D"/>
    <property type="match status" value="1"/>
</dbReference>
<evidence type="ECO:0000256" key="2">
    <source>
        <dbReference type="ARBA" id="ARBA00022729"/>
    </source>
</evidence>
<dbReference type="InterPro" id="IPR012336">
    <property type="entry name" value="Thioredoxin-like_fold"/>
</dbReference>
<accession>A0A939PCB2</accession>
<feature type="domain" description="Thioredoxin-like fold" evidence="8">
    <location>
        <begin position="91"/>
        <end position="243"/>
    </location>
</feature>
<keyword evidence="7" id="KW-1133">Transmembrane helix</keyword>
<evidence type="ECO:0000256" key="7">
    <source>
        <dbReference type="SAM" id="Phobius"/>
    </source>
</evidence>
<evidence type="ECO:0000259" key="8">
    <source>
        <dbReference type="Pfam" id="PF13462"/>
    </source>
</evidence>
<keyword evidence="5" id="KW-0676">Redox-active center</keyword>
<name>A0A939PCB2_9ACTN</name>